<dbReference type="InterPro" id="IPR041569">
    <property type="entry name" value="AAA_lid_3"/>
</dbReference>
<dbReference type="InParanoid" id="A0A061EJT7"/>
<reference evidence="8 9" key="1">
    <citation type="journal article" date="2013" name="Genome Biol.">
        <title>The genome sequence of the most widely cultivated cacao type and its use to identify candidate genes regulating pod color.</title>
        <authorList>
            <person name="Motamayor J.C."/>
            <person name="Mockaitis K."/>
            <person name="Schmutz J."/>
            <person name="Haiminen N."/>
            <person name="Iii D.L."/>
            <person name="Cornejo O."/>
            <person name="Findley S.D."/>
            <person name="Zheng P."/>
            <person name="Utro F."/>
            <person name="Royaert S."/>
            <person name="Saski C."/>
            <person name="Jenkins J."/>
            <person name="Podicheti R."/>
            <person name="Zhao M."/>
            <person name="Scheffler B.E."/>
            <person name="Stack J.C."/>
            <person name="Feltus F.A."/>
            <person name="Mustiga G.M."/>
            <person name="Amores F."/>
            <person name="Phillips W."/>
            <person name="Marelli J.P."/>
            <person name="May G.D."/>
            <person name="Shapiro H."/>
            <person name="Ma J."/>
            <person name="Bustamante C.D."/>
            <person name="Schnell R.J."/>
            <person name="Main D."/>
            <person name="Gilbert D."/>
            <person name="Parida L."/>
            <person name="Kuhn D.N."/>
        </authorList>
    </citation>
    <scope>NUCLEOTIDE SEQUENCE [LARGE SCALE GENOMIC DNA]</scope>
    <source>
        <strain evidence="9">cv. Matina 1-6</strain>
    </source>
</reference>
<dbReference type="OMA" id="MESNSAM"/>
<keyword evidence="9" id="KW-1185">Reference proteome</keyword>
<evidence type="ECO:0000256" key="1">
    <source>
        <dbReference type="ARBA" id="ARBA00004496"/>
    </source>
</evidence>
<evidence type="ECO:0000313" key="8">
    <source>
        <dbReference type="EMBL" id="EOY04928.1"/>
    </source>
</evidence>
<dbReference type="SMART" id="SM00382">
    <property type="entry name" value="AAA"/>
    <property type="match status" value="2"/>
</dbReference>
<dbReference type="GO" id="GO:0016887">
    <property type="term" value="F:ATP hydrolysis activity"/>
    <property type="evidence" value="ECO:0007669"/>
    <property type="project" value="InterPro"/>
</dbReference>
<name>A0A061EJT7_THECC</name>
<dbReference type="Pfam" id="PF00004">
    <property type="entry name" value="AAA"/>
    <property type="match status" value="2"/>
</dbReference>
<feature type="domain" description="AAA+ ATPase" evidence="7">
    <location>
        <begin position="602"/>
        <end position="738"/>
    </location>
</feature>
<feature type="compositionally biased region" description="Low complexity" evidence="6">
    <location>
        <begin position="73"/>
        <end position="85"/>
    </location>
</feature>
<dbReference type="InterPro" id="IPR027417">
    <property type="entry name" value="P-loop_NTPase"/>
</dbReference>
<comment type="similarity">
    <text evidence="2">Belongs to the AAA ATPase family.</text>
</comment>
<proteinExistence type="inferred from homology"/>
<comment type="subcellular location">
    <subcellularLocation>
        <location evidence="1">Cytoplasm</location>
    </subcellularLocation>
</comment>
<dbReference type="eggNOG" id="KOG0733">
    <property type="taxonomic scope" value="Eukaryota"/>
</dbReference>
<dbReference type="PANTHER" id="PTHR48470:SF1">
    <property type="entry name" value="CELL DIVISION CONTROL PROTEIN 48 C ISOFORM 1"/>
    <property type="match status" value="1"/>
</dbReference>
<dbReference type="Gramene" id="EOY04929">
    <property type="protein sequence ID" value="EOY04929"/>
    <property type="gene ID" value="TCM_020076"/>
</dbReference>
<dbReference type="AlphaFoldDB" id="A0A061EJT7"/>
<dbReference type="InterPro" id="IPR055278">
    <property type="entry name" value="CDC48c"/>
</dbReference>
<dbReference type="FunCoup" id="A0A061EJT7">
    <property type="interactions" value="2816"/>
</dbReference>
<dbReference type="EMBL" id="CM001882">
    <property type="protein sequence ID" value="EOY04929.1"/>
    <property type="molecule type" value="Genomic_DNA"/>
</dbReference>
<protein>
    <submittedName>
        <fullName evidence="8">Cell division control protein 48 C isoform 1</fullName>
    </submittedName>
</protein>
<dbReference type="InterPro" id="IPR003960">
    <property type="entry name" value="ATPase_AAA_CS"/>
</dbReference>
<keyword evidence="8" id="KW-0132">Cell division</keyword>
<evidence type="ECO:0000256" key="5">
    <source>
        <dbReference type="ARBA" id="ARBA00022840"/>
    </source>
</evidence>
<keyword evidence="4" id="KW-0547">Nucleotide-binding</keyword>
<organism evidence="8 9">
    <name type="scientific">Theobroma cacao</name>
    <name type="common">Cacao</name>
    <name type="synonym">Cocoa</name>
    <dbReference type="NCBI Taxonomy" id="3641"/>
    <lineage>
        <taxon>Eukaryota</taxon>
        <taxon>Viridiplantae</taxon>
        <taxon>Streptophyta</taxon>
        <taxon>Embryophyta</taxon>
        <taxon>Tracheophyta</taxon>
        <taxon>Spermatophyta</taxon>
        <taxon>Magnoliopsida</taxon>
        <taxon>eudicotyledons</taxon>
        <taxon>Gunneridae</taxon>
        <taxon>Pentapetalae</taxon>
        <taxon>rosids</taxon>
        <taxon>malvids</taxon>
        <taxon>Malvales</taxon>
        <taxon>Malvaceae</taxon>
        <taxon>Byttnerioideae</taxon>
        <taxon>Theobroma</taxon>
    </lineage>
</organism>
<dbReference type="EMBL" id="CM001882">
    <property type="protein sequence ID" value="EOY04928.1"/>
    <property type="molecule type" value="Genomic_DNA"/>
</dbReference>
<evidence type="ECO:0000256" key="3">
    <source>
        <dbReference type="ARBA" id="ARBA00022490"/>
    </source>
</evidence>
<sequence length="840" mass="93303">MGRRLGVGRSPSSSSSSVLNQKILSRRLSSCQQYAGSTVDEIVELLQTNYPDYRRIKKQPLTRVVKQALQALQSSSKNSQKASLSVSDFNFDDDGHNERAIAPFSSSPPPTCSRKKPRRMDETEERLQRMEDLHIQRRQMQHNSNSELDSESSSSSSSSSSEEEEDGAVSTSEDAIYGQKDEPKFDLMKSMLRQGYTQSNSSKSNLEEKNIEMEIATNKPKSKIDMTNANKESAELKKETKVSVSVGTAADGVEVKGVEGPRFRDLGGMGGVLEELKMEVIVPLYHPHLPRWLGVRPMAGILLHGPPGCGKTKLAHAIANETGVPFYKISATEVVSGVSGASEENIRELFSKAYRTAPSIVFIDEIDAIASKRENLQREMERRIVTQLMTCMDESHGLVQPSDKESNLESSDSKPGYVLVIGATNRPDAVDPALRRPGRFDREIVLGVPDENARHEILSVLTLNLRLEGSFDLWKIARATPGFVGADLAALANKAGNLAMKRIIDQRKHEFSRESIDEEQADEWWRQPWLPEEMEKLTITMADFEEAAKMVQPSSRREGFSTIPNVKWEDVGGLDFLRQEFDRYIVRRIKFPEDYAEFGVDLETGFLLYGPPGCGKTLIAKAVANEAGANFIHIKGPELLNKYVGESELAVRTLFSRARTCSPCILFFDEVDALTTKRGKEGGWVVERLLNQLLIELDGSDQRRGVYVIGATNRPEVMDRAVLRPGRFGKLLYVPLPNPVERGLILKALARKKPIDASVDLSAIGRMDACDNLSGADLSALMNEAAMAALEEKLTSTGISDTSWTIKTFHFERALSKISPSVSDKQKQFYQVLSESFKAA</sequence>
<dbReference type="PROSITE" id="PS00674">
    <property type="entry name" value="AAA"/>
    <property type="match status" value="2"/>
</dbReference>
<accession>A0A061EJT7</accession>
<dbReference type="Gene3D" id="3.40.50.300">
    <property type="entry name" value="P-loop containing nucleotide triphosphate hydrolases"/>
    <property type="match status" value="2"/>
</dbReference>
<evidence type="ECO:0000256" key="4">
    <source>
        <dbReference type="ARBA" id="ARBA00022741"/>
    </source>
</evidence>
<dbReference type="SUPFAM" id="SSF52540">
    <property type="entry name" value="P-loop containing nucleoside triphosphate hydrolases"/>
    <property type="match status" value="2"/>
</dbReference>
<dbReference type="STRING" id="3641.A0A061EJT7"/>
<dbReference type="FunFam" id="3.40.50.300:FF:000567">
    <property type="entry name" value="ATPase, AAA family protein"/>
    <property type="match status" value="1"/>
</dbReference>
<dbReference type="Proteomes" id="UP000026915">
    <property type="component" value="Chromosome 4"/>
</dbReference>
<dbReference type="InterPro" id="IPR003593">
    <property type="entry name" value="AAA+_ATPase"/>
</dbReference>
<evidence type="ECO:0000256" key="6">
    <source>
        <dbReference type="SAM" id="MobiDB-lite"/>
    </source>
</evidence>
<gene>
    <name evidence="8" type="ORF">TCM_020076</name>
</gene>
<dbReference type="GO" id="GO:0005524">
    <property type="term" value="F:ATP binding"/>
    <property type="evidence" value="ECO:0007669"/>
    <property type="project" value="UniProtKB-KW"/>
</dbReference>
<dbReference type="FunFam" id="3.40.50.300:FF:000365">
    <property type="entry name" value="Ribosome biogenesis ATPase RIX7"/>
    <property type="match status" value="1"/>
</dbReference>
<dbReference type="InterPro" id="IPR003959">
    <property type="entry name" value="ATPase_AAA_core"/>
</dbReference>
<evidence type="ECO:0000256" key="2">
    <source>
        <dbReference type="ARBA" id="ARBA00006914"/>
    </source>
</evidence>
<evidence type="ECO:0000313" key="9">
    <source>
        <dbReference type="Proteomes" id="UP000026915"/>
    </source>
</evidence>
<keyword evidence="5" id="KW-0067">ATP-binding</keyword>
<dbReference type="GO" id="GO:0005737">
    <property type="term" value="C:cytoplasm"/>
    <property type="evidence" value="ECO:0007669"/>
    <property type="project" value="UniProtKB-SubCell"/>
</dbReference>
<feature type="region of interest" description="Disordered" evidence="6">
    <location>
        <begin position="139"/>
        <end position="181"/>
    </location>
</feature>
<feature type="region of interest" description="Disordered" evidence="6">
    <location>
        <begin position="73"/>
        <end position="125"/>
    </location>
</feature>
<dbReference type="FunFam" id="1.10.8.60:FF:000109">
    <property type="entry name" value="Cell division control protein 48 homolog C"/>
    <property type="match status" value="1"/>
</dbReference>
<keyword evidence="3" id="KW-0963">Cytoplasm</keyword>
<dbReference type="Gramene" id="EOY04928">
    <property type="protein sequence ID" value="EOY04928"/>
    <property type="gene ID" value="TCM_020076"/>
</dbReference>
<evidence type="ECO:0000259" key="7">
    <source>
        <dbReference type="SMART" id="SM00382"/>
    </source>
</evidence>
<dbReference type="Gene3D" id="1.10.8.60">
    <property type="match status" value="2"/>
</dbReference>
<feature type="compositionally biased region" description="Low complexity" evidence="6">
    <location>
        <begin position="144"/>
        <end position="160"/>
    </location>
</feature>
<dbReference type="PANTHER" id="PTHR48470">
    <property type="entry name" value="CELL DIVISION CONTROL PROTEIN 48 C ISOFORM 1"/>
    <property type="match status" value="1"/>
</dbReference>
<feature type="domain" description="AAA+ ATPase" evidence="7">
    <location>
        <begin position="297"/>
        <end position="450"/>
    </location>
</feature>
<keyword evidence="8" id="KW-0131">Cell cycle</keyword>
<dbReference type="Pfam" id="PF17862">
    <property type="entry name" value="AAA_lid_3"/>
    <property type="match status" value="2"/>
</dbReference>
<dbReference type="GO" id="GO:0051301">
    <property type="term" value="P:cell division"/>
    <property type="evidence" value="ECO:0007669"/>
    <property type="project" value="UniProtKB-KW"/>
</dbReference>